<proteinExistence type="predicted"/>
<name>A0ABP9SEZ1_9MICC</name>
<sequence length="201" mass="20325">MTTSAPFRFLRTGLIGSIILGLAAGGHLAGGGELPAPAILTALCALTILPVAILTRVRLSLPALAGLLGAGQLCLHWAFCALSGTSTAAPLQSGHAGHVPLAPASETVSAIASTHAAASDWQMLAAHTVATLGTALVLARGERALWALAEWLRPLVQLPAATVVQPLRAPVPCTAPTVRPRALPGLRLPSRRGPPALVSAA</sequence>
<organism evidence="3 4">
    <name type="scientific">Arthrobacter gyeryongensis</name>
    <dbReference type="NCBI Taxonomy" id="1650592"/>
    <lineage>
        <taxon>Bacteria</taxon>
        <taxon>Bacillati</taxon>
        <taxon>Actinomycetota</taxon>
        <taxon>Actinomycetes</taxon>
        <taxon>Micrococcales</taxon>
        <taxon>Micrococcaceae</taxon>
        <taxon>Arthrobacter</taxon>
    </lineage>
</organism>
<reference evidence="4" key="1">
    <citation type="journal article" date="2019" name="Int. J. Syst. Evol. Microbiol.">
        <title>The Global Catalogue of Microorganisms (GCM) 10K type strain sequencing project: providing services to taxonomists for standard genome sequencing and annotation.</title>
        <authorList>
            <consortium name="The Broad Institute Genomics Platform"/>
            <consortium name="The Broad Institute Genome Sequencing Center for Infectious Disease"/>
            <person name="Wu L."/>
            <person name="Ma J."/>
        </authorList>
    </citation>
    <scope>NUCLEOTIDE SEQUENCE [LARGE SCALE GENOMIC DNA]</scope>
    <source>
        <strain evidence="4">JCM 18514</strain>
    </source>
</reference>
<evidence type="ECO:0000256" key="2">
    <source>
        <dbReference type="SAM" id="Phobius"/>
    </source>
</evidence>
<keyword evidence="2" id="KW-1133">Transmembrane helix</keyword>
<keyword evidence="2" id="KW-0472">Membrane</keyword>
<keyword evidence="2" id="KW-0812">Transmembrane</keyword>
<evidence type="ECO:0000313" key="3">
    <source>
        <dbReference type="EMBL" id="GAA5195119.1"/>
    </source>
</evidence>
<dbReference type="RefSeq" id="WP_345449639.1">
    <property type="nucleotide sequence ID" value="NZ_BAABKK010000015.1"/>
</dbReference>
<dbReference type="Proteomes" id="UP001500200">
    <property type="component" value="Unassembled WGS sequence"/>
</dbReference>
<protein>
    <recommendedName>
        <fullName evidence="5">MFS transporter</fullName>
    </recommendedName>
</protein>
<evidence type="ECO:0008006" key="5">
    <source>
        <dbReference type="Google" id="ProtNLM"/>
    </source>
</evidence>
<evidence type="ECO:0000256" key="1">
    <source>
        <dbReference type="SAM" id="MobiDB-lite"/>
    </source>
</evidence>
<keyword evidence="4" id="KW-1185">Reference proteome</keyword>
<evidence type="ECO:0000313" key="4">
    <source>
        <dbReference type="Proteomes" id="UP001500200"/>
    </source>
</evidence>
<dbReference type="EMBL" id="BAABKK010000015">
    <property type="protein sequence ID" value="GAA5195119.1"/>
    <property type="molecule type" value="Genomic_DNA"/>
</dbReference>
<gene>
    <name evidence="3" type="ORF">GCM10023346_24220</name>
</gene>
<comment type="caution">
    <text evidence="3">The sequence shown here is derived from an EMBL/GenBank/DDBJ whole genome shotgun (WGS) entry which is preliminary data.</text>
</comment>
<feature type="region of interest" description="Disordered" evidence="1">
    <location>
        <begin position="182"/>
        <end position="201"/>
    </location>
</feature>
<feature type="transmembrane region" description="Helical" evidence="2">
    <location>
        <begin position="36"/>
        <end position="54"/>
    </location>
</feature>
<accession>A0ABP9SEZ1</accession>
<feature type="transmembrane region" description="Helical" evidence="2">
    <location>
        <begin position="12"/>
        <end position="30"/>
    </location>
</feature>